<gene>
    <name evidence="1" type="ORF">TH6_19560</name>
</gene>
<name>A0A367V2L4_9PROT</name>
<evidence type="ECO:0000313" key="1">
    <source>
        <dbReference type="EMBL" id="RCK19426.1"/>
    </source>
</evidence>
<comment type="caution">
    <text evidence="1">The sequence shown here is derived from an EMBL/GenBank/DDBJ whole genome shotgun (WGS) entry which is preliminary data.</text>
</comment>
<accession>A0A367V2L4</accession>
<protein>
    <submittedName>
        <fullName evidence="1">Hydrolase</fullName>
    </submittedName>
</protein>
<dbReference type="Proteomes" id="UP000253061">
    <property type="component" value="Unassembled WGS sequence"/>
</dbReference>
<dbReference type="EMBL" id="JPWB01000011">
    <property type="protein sequence ID" value="RCK19426.1"/>
    <property type="molecule type" value="Genomic_DNA"/>
</dbReference>
<evidence type="ECO:0000313" key="2">
    <source>
        <dbReference type="Proteomes" id="UP000253061"/>
    </source>
</evidence>
<dbReference type="SUPFAM" id="SSF53474">
    <property type="entry name" value="alpha/beta-Hydrolases"/>
    <property type="match status" value="1"/>
</dbReference>
<dbReference type="Gene3D" id="3.40.50.1820">
    <property type="entry name" value="alpha/beta hydrolase"/>
    <property type="match status" value="1"/>
</dbReference>
<organism evidence="1 2">
    <name type="scientific">Thalassospira profundimaris</name>
    <dbReference type="NCBI Taxonomy" id="502049"/>
    <lineage>
        <taxon>Bacteria</taxon>
        <taxon>Pseudomonadati</taxon>
        <taxon>Pseudomonadota</taxon>
        <taxon>Alphaproteobacteria</taxon>
        <taxon>Rhodospirillales</taxon>
        <taxon>Thalassospiraceae</taxon>
        <taxon>Thalassospira</taxon>
    </lineage>
</organism>
<dbReference type="GO" id="GO:0016787">
    <property type="term" value="F:hydrolase activity"/>
    <property type="evidence" value="ECO:0007669"/>
    <property type="project" value="UniProtKB-KW"/>
</dbReference>
<keyword evidence="1" id="KW-0378">Hydrolase</keyword>
<dbReference type="InterPro" id="IPR029058">
    <property type="entry name" value="AB_hydrolase_fold"/>
</dbReference>
<dbReference type="AlphaFoldDB" id="A0A367V2L4"/>
<dbReference type="RefSeq" id="WP_062957961.1">
    <property type="nucleotide sequence ID" value="NZ_JPWB01000011.1"/>
</dbReference>
<reference evidence="1 2" key="1">
    <citation type="submission" date="2014-07" db="EMBL/GenBank/DDBJ databases">
        <title>Draft genome sequence of Thalassospira profundimaris R8-17.</title>
        <authorList>
            <person name="Lai Q."/>
            <person name="Shao Z."/>
        </authorList>
    </citation>
    <scope>NUCLEOTIDE SEQUENCE [LARGE SCALE GENOMIC DNA]</scope>
    <source>
        <strain evidence="1 2">R8-17</strain>
    </source>
</reference>
<proteinExistence type="predicted"/>
<sequence length="302" mass="32924">MSVNIRPERLVAVLAISVAVAGLLLPFKVPAATPVDTTPQAVTIPSLPYPQSGLRKRLASMGKPVPPVDESLQDDIPGQYFPPQNDDAKNIGQHPAVVALPDCDGSFPDDWVRILQSHGMGVLLISPNEAHPSQAYCSEGSLEAPKHGLTYWAFDAISALHYLVGMDGIDPERVAIFGYGYGAGAAQLAIYRKGHAKHFDHHFRTLVGLRPQCMSEMDNFVPSLLIGLKDDPFNPPAWCHWRMDRDLLPGRSNVSFEVIESGEIIEKQATRRTLSVESSAVIVTMVTEFLSKMGMAGDSTRN</sequence>